<reference evidence="8 9" key="1">
    <citation type="submission" date="2018-05" db="EMBL/GenBank/DDBJ databases">
        <title>Genome sequencing and assembly of the regulated plant pathogen Lachnellula willkommii and related sister species for the development of diagnostic species identification markers.</title>
        <authorList>
            <person name="Giroux E."/>
            <person name="Bilodeau G."/>
        </authorList>
    </citation>
    <scope>NUCLEOTIDE SEQUENCE [LARGE SCALE GENOMIC DNA]</scope>
    <source>
        <strain evidence="8 9">CBS 197.66</strain>
    </source>
</reference>
<dbReference type="FunFam" id="3.40.109.10:FF:000001">
    <property type="entry name" value="Nitroreductase family"/>
    <property type="match status" value="1"/>
</dbReference>
<name>A0A8H8UA99_9HELO</name>
<dbReference type="GO" id="GO:0016491">
    <property type="term" value="F:oxidoreductase activity"/>
    <property type="evidence" value="ECO:0007669"/>
    <property type="project" value="UniProtKB-KW"/>
</dbReference>
<feature type="non-terminal residue" evidence="8">
    <location>
        <position position="1"/>
    </location>
</feature>
<dbReference type="OrthoDB" id="2138173at2759"/>
<evidence type="ECO:0000256" key="1">
    <source>
        <dbReference type="ARBA" id="ARBA00004123"/>
    </source>
</evidence>
<dbReference type="InterPro" id="IPR029479">
    <property type="entry name" value="Nitroreductase"/>
</dbReference>
<dbReference type="CDD" id="cd02140">
    <property type="entry name" value="Frm2-like"/>
    <property type="match status" value="1"/>
</dbReference>
<organism evidence="8 9">
    <name type="scientific">Lachnellula subtilissima</name>
    <dbReference type="NCBI Taxonomy" id="602034"/>
    <lineage>
        <taxon>Eukaryota</taxon>
        <taxon>Fungi</taxon>
        <taxon>Dikarya</taxon>
        <taxon>Ascomycota</taxon>
        <taxon>Pezizomycotina</taxon>
        <taxon>Leotiomycetes</taxon>
        <taxon>Helotiales</taxon>
        <taxon>Lachnaceae</taxon>
        <taxon>Lachnellula</taxon>
    </lineage>
</organism>
<gene>
    <name evidence="8" type="primary">HBN1</name>
    <name evidence="8" type="ORF">LSUB1_G001957</name>
</gene>
<keyword evidence="4" id="KW-0963">Cytoplasm</keyword>
<protein>
    <submittedName>
        <fullName evidence="8">Putative nitroreductase</fullName>
    </submittedName>
</protein>
<dbReference type="GO" id="GO:0005737">
    <property type="term" value="C:cytoplasm"/>
    <property type="evidence" value="ECO:0007669"/>
    <property type="project" value="UniProtKB-SubCell"/>
</dbReference>
<keyword evidence="9" id="KW-1185">Reference proteome</keyword>
<evidence type="ECO:0000256" key="5">
    <source>
        <dbReference type="ARBA" id="ARBA00023002"/>
    </source>
</evidence>
<dbReference type="InterPro" id="IPR033877">
    <property type="entry name" value="Frm2/Hbn1"/>
</dbReference>
<comment type="caution">
    <text evidence="8">The sequence shown here is derived from an EMBL/GenBank/DDBJ whole genome shotgun (WGS) entry which is preliminary data.</text>
</comment>
<feature type="domain" description="Nitroreductase" evidence="7">
    <location>
        <begin position="41"/>
        <end position="210"/>
    </location>
</feature>
<sequence length="232" mass="25763">AWLPPLLNPSSHFRKYTSNTNPNPTIQHATMSPSTAFLEALKERRSIYALSKSSPISDSAIQDIITQAILQTPTSFNSQTTRAILLVKGEHDKLWDIAKEVLKGIVPADQYAATEARLSGFQAGYGTVLFFTSRSAVQKMQDAYAIYADRFPPWAVQSNGMTQLAIWTALELEGLGANLQHYNPLIDQKVQAAWGVDEDWELNAQLVFGKKEGEAAEKAFQPIEERFKSFGV</sequence>
<accession>A0A8H8UA99</accession>
<dbReference type="Pfam" id="PF00881">
    <property type="entry name" value="Nitroreductase"/>
    <property type="match status" value="1"/>
</dbReference>
<evidence type="ECO:0000313" key="8">
    <source>
        <dbReference type="EMBL" id="TVY40257.1"/>
    </source>
</evidence>
<dbReference type="Gene3D" id="3.40.109.10">
    <property type="entry name" value="NADH Oxidase"/>
    <property type="match status" value="1"/>
</dbReference>
<dbReference type="GO" id="GO:0005634">
    <property type="term" value="C:nucleus"/>
    <property type="evidence" value="ECO:0007669"/>
    <property type="project" value="UniProtKB-SubCell"/>
</dbReference>
<keyword evidence="6" id="KW-0539">Nucleus</keyword>
<comment type="similarity">
    <text evidence="3">Belongs to the nitroreductase family.</text>
</comment>
<proteinExistence type="inferred from homology"/>
<keyword evidence="5" id="KW-0560">Oxidoreductase</keyword>
<evidence type="ECO:0000256" key="3">
    <source>
        <dbReference type="ARBA" id="ARBA00007118"/>
    </source>
</evidence>
<comment type="subcellular location">
    <subcellularLocation>
        <location evidence="2">Cytoplasm</location>
    </subcellularLocation>
    <subcellularLocation>
        <location evidence="1">Nucleus</location>
    </subcellularLocation>
</comment>
<dbReference type="Proteomes" id="UP000462212">
    <property type="component" value="Unassembled WGS sequence"/>
</dbReference>
<evidence type="ECO:0000256" key="4">
    <source>
        <dbReference type="ARBA" id="ARBA00022490"/>
    </source>
</evidence>
<dbReference type="PANTHER" id="PTHR43035">
    <property type="entry name" value="FATTY ACID REPRESSION MUTANT PROTEIN 2-RELATED"/>
    <property type="match status" value="1"/>
</dbReference>
<dbReference type="AlphaFoldDB" id="A0A8H8UA99"/>
<dbReference type="PANTHER" id="PTHR43035:SF1">
    <property type="entry name" value="FATTY ACID REPRESSION MUTANT PROTEIN 2-RELATED"/>
    <property type="match status" value="1"/>
</dbReference>
<evidence type="ECO:0000256" key="6">
    <source>
        <dbReference type="ARBA" id="ARBA00023242"/>
    </source>
</evidence>
<dbReference type="EMBL" id="QGMJ01000187">
    <property type="protein sequence ID" value="TVY40257.1"/>
    <property type="molecule type" value="Genomic_DNA"/>
</dbReference>
<evidence type="ECO:0000256" key="2">
    <source>
        <dbReference type="ARBA" id="ARBA00004496"/>
    </source>
</evidence>
<dbReference type="SUPFAM" id="SSF55469">
    <property type="entry name" value="FMN-dependent nitroreductase-like"/>
    <property type="match status" value="1"/>
</dbReference>
<evidence type="ECO:0000313" key="9">
    <source>
        <dbReference type="Proteomes" id="UP000462212"/>
    </source>
</evidence>
<evidence type="ECO:0000259" key="7">
    <source>
        <dbReference type="Pfam" id="PF00881"/>
    </source>
</evidence>
<dbReference type="GO" id="GO:0034599">
    <property type="term" value="P:cellular response to oxidative stress"/>
    <property type="evidence" value="ECO:0007669"/>
    <property type="project" value="InterPro"/>
</dbReference>
<dbReference type="InterPro" id="IPR000415">
    <property type="entry name" value="Nitroreductase-like"/>
</dbReference>